<comment type="caution">
    <text evidence="1">The sequence shown here is derived from an EMBL/GenBank/DDBJ whole genome shotgun (WGS) entry which is preliminary data.</text>
</comment>
<organism evidence="1 2">
    <name type="scientific">Caerostris extrusa</name>
    <name type="common">Bark spider</name>
    <name type="synonym">Caerostris bankana</name>
    <dbReference type="NCBI Taxonomy" id="172846"/>
    <lineage>
        <taxon>Eukaryota</taxon>
        <taxon>Metazoa</taxon>
        <taxon>Ecdysozoa</taxon>
        <taxon>Arthropoda</taxon>
        <taxon>Chelicerata</taxon>
        <taxon>Arachnida</taxon>
        <taxon>Araneae</taxon>
        <taxon>Araneomorphae</taxon>
        <taxon>Entelegynae</taxon>
        <taxon>Araneoidea</taxon>
        <taxon>Araneidae</taxon>
        <taxon>Caerostris</taxon>
    </lineage>
</organism>
<name>A0AAV4SS15_CAEEX</name>
<dbReference type="EMBL" id="BPLR01009884">
    <property type="protein sequence ID" value="GIY35270.1"/>
    <property type="molecule type" value="Genomic_DNA"/>
</dbReference>
<keyword evidence="2" id="KW-1185">Reference proteome</keyword>
<protein>
    <recommendedName>
        <fullName evidence="3">Maturase K</fullName>
    </recommendedName>
</protein>
<dbReference type="Proteomes" id="UP001054945">
    <property type="component" value="Unassembled WGS sequence"/>
</dbReference>
<evidence type="ECO:0000313" key="1">
    <source>
        <dbReference type="EMBL" id="GIY35270.1"/>
    </source>
</evidence>
<dbReference type="AlphaFoldDB" id="A0AAV4SS15"/>
<accession>A0AAV4SS15</accession>
<gene>
    <name evidence="1" type="ORF">CEXT_261511</name>
</gene>
<evidence type="ECO:0000313" key="2">
    <source>
        <dbReference type="Proteomes" id="UP001054945"/>
    </source>
</evidence>
<proteinExistence type="predicted"/>
<reference evidence="1 2" key="1">
    <citation type="submission" date="2021-06" db="EMBL/GenBank/DDBJ databases">
        <title>Caerostris extrusa draft genome.</title>
        <authorList>
            <person name="Kono N."/>
            <person name="Arakawa K."/>
        </authorList>
    </citation>
    <scope>NUCLEOTIDE SEQUENCE [LARGE SCALE GENOMIC DNA]</scope>
</reference>
<sequence length="150" mass="17209">MIKEEKESQNWMTLSAMATSSRSSFYEPILRILLVSARQLELLIELRTLSMKKKHGLFRNSFSQTIMDYILISEVSELGFGSSQLKHDGLYPDFSGIWIKFDPVSQMDTPSFQRSVEAPVYLPTIEEKLYKKTPHVVSRLSSFGIARNVL</sequence>
<evidence type="ECO:0008006" key="3">
    <source>
        <dbReference type="Google" id="ProtNLM"/>
    </source>
</evidence>